<evidence type="ECO:0000313" key="2">
    <source>
        <dbReference type="Proteomes" id="UP001050975"/>
    </source>
</evidence>
<organism evidence="1 2">
    <name type="scientific">Microseira wollei NIES-4236</name>
    <dbReference type="NCBI Taxonomy" id="2530354"/>
    <lineage>
        <taxon>Bacteria</taxon>
        <taxon>Bacillati</taxon>
        <taxon>Cyanobacteriota</taxon>
        <taxon>Cyanophyceae</taxon>
        <taxon>Oscillatoriophycideae</taxon>
        <taxon>Aerosakkonematales</taxon>
        <taxon>Aerosakkonemataceae</taxon>
        <taxon>Microseira</taxon>
    </lineage>
</organism>
<reference evidence="1" key="1">
    <citation type="submission" date="2019-10" db="EMBL/GenBank/DDBJ databases">
        <title>Draft genome sequece of Microseira wollei NIES-4236.</title>
        <authorList>
            <person name="Yamaguchi H."/>
            <person name="Suzuki S."/>
            <person name="Kawachi M."/>
        </authorList>
    </citation>
    <scope>NUCLEOTIDE SEQUENCE</scope>
    <source>
        <strain evidence="1">NIES-4236</strain>
    </source>
</reference>
<comment type="caution">
    <text evidence="1">The sequence shown here is derived from an EMBL/GenBank/DDBJ whole genome shotgun (WGS) entry which is preliminary data.</text>
</comment>
<dbReference type="Proteomes" id="UP001050975">
    <property type="component" value="Unassembled WGS sequence"/>
</dbReference>
<evidence type="ECO:0000313" key="1">
    <source>
        <dbReference type="EMBL" id="GET42475.1"/>
    </source>
</evidence>
<dbReference type="RefSeq" id="WP_226590060.1">
    <property type="nucleotide sequence ID" value="NZ_BLAY01000166.1"/>
</dbReference>
<proteinExistence type="predicted"/>
<keyword evidence="2" id="KW-1185">Reference proteome</keyword>
<gene>
    <name evidence="1" type="ORF">MiSe_72920</name>
</gene>
<dbReference type="AlphaFoldDB" id="A0AAV3XQE5"/>
<protein>
    <submittedName>
        <fullName evidence="1">Uncharacterized protein</fullName>
    </submittedName>
</protein>
<sequence>MLQSLPISLDTDTDQQSTTATLGLARQYNLAADDAGYLELVIREGLLLATIALRLDLAARRCGVFLELP</sequence>
<dbReference type="EMBL" id="BLAY01000166">
    <property type="protein sequence ID" value="GET42475.1"/>
    <property type="molecule type" value="Genomic_DNA"/>
</dbReference>
<name>A0AAV3XQE5_9CYAN</name>
<accession>A0AAV3XQE5</accession>